<dbReference type="EMBL" id="VOIH02000005">
    <property type="protein sequence ID" value="KAF3445554.1"/>
    <property type="molecule type" value="Genomic_DNA"/>
</dbReference>
<organism evidence="1 2">
    <name type="scientific">Rhamnella rubrinervis</name>
    <dbReference type="NCBI Taxonomy" id="2594499"/>
    <lineage>
        <taxon>Eukaryota</taxon>
        <taxon>Viridiplantae</taxon>
        <taxon>Streptophyta</taxon>
        <taxon>Embryophyta</taxon>
        <taxon>Tracheophyta</taxon>
        <taxon>Spermatophyta</taxon>
        <taxon>Magnoliopsida</taxon>
        <taxon>eudicotyledons</taxon>
        <taxon>Gunneridae</taxon>
        <taxon>Pentapetalae</taxon>
        <taxon>rosids</taxon>
        <taxon>fabids</taxon>
        <taxon>Rosales</taxon>
        <taxon>Rhamnaceae</taxon>
        <taxon>rhamnoid group</taxon>
        <taxon>Rhamneae</taxon>
        <taxon>Rhamnella</taxon>
    </lineage>
</organism>
<evidence type="ECO:0000313" key="2">
    <source>
        <dbReference type="Proteomes" id="UP000796880"/>
    </source>
</evidence>
<reference evidence="1" key="1">
    <citation type="submission" date="2020-03" db="EMBL/GenBank/DDBJ databases">
        <title>A high-quality chromosome-level genome assembly of a woody plant with both climbing and erect habits, Rhamnella rubrinervis.</title>
        <authorList>
            <person name="Lu Z."/>
            <person name="Yang Y."/>
            <person name="Zhu X."/>
            <person name="Sun Y."/>
        </authorList>
    </citation>
    <scope>NUCLEOTIDE SEQUENCE</scope>
    <source>
        <strain evidence="1">BYM</strain>
        <tissue evidence="1">Leaf</tissue>
    </source>
</reference>
<dbReference type="PANTHER" id="PTHR31579:SF34">
    <property type="entry name" value="T14N5.3 PROTEIN"/>
    <property type="match status" value="1"/>
</dbReference>
<proteinExistence type="predicted"/>
<dbReference type="InterPro" id="IPR006502">
    <property type="entry name" value="PDDEXK-like"/>
</dbReference>
<name>A0A8K0H4M1_9ROSA</name>
<keyword evidence="2" id="KW-1185">Reference proteome</keyword>
<sequence>MESTTEEELVQMVRDFIEESGSSSSASSSIPVSEPVHLTDHPPIYLTLQDIIWRATDSEIEILEKILMYVKNMERVVRGDSSNLNKWVVMKLKMDGYDASLCKTSWVSTFGLPKGDYEYVDVMMRDKEVKNEGKPTRMIVDLDFRSQFEVARPSPIYKELIDNLPCIFVGTEEKLENVISLLCSAAKESLRQMGLHIPPWRKASYMQSKWLSKDCKKVSISPNNITMEFGLDNSDGKCTTTR</sequence>
<protein>
    <submittedName>
        <fullName evidence="1">Uncharacterized protein</fullName>
    </submittedName>
</protein>
<evidence type="ECO:0000313" key="1">
    <source>
        <dbReference type="EMBL" id="KAF3445554.1"/>
    </source>
</evidence>
<dbReference type="Proteomes" id="UP000796880">
    <property type="component" value="Unassembled WGS sequence"/>
</dbReference>
<dbReference type="NCBIfam" id="TIGR01615">
    <property type="entry name" value="A_thal_3542"/>
    <property type="match status" value="1"/>
</dbReference>
<dbReference type="OrthoDB" id="691424at2759"/>
<dbReference type="PANTHER" id="PTHR31579">
    <property type="entry name" value="OS03G0796600 PROTEIN"/>
    <property type="match status" value="1"/>
</dbReference>
<gene>
    <name evidence="1" type="ORF">FNV43_RR10730</name>
</gene>
<comment type="caution">
    <text evidence="1">The sequence shown here is derived from an EMBL/GenBank/DDBJ whole genome shotgun (WGS) entry which is preliminary data.</text>
</comment>
<dbReference type="Pfam" id="PF04720">
    <property type="entry name" value="PDDEXK_6"/>
    <property type="match status" value="1"/>
</dbReference>
<accession>A0A8K0H4M1</accession>
<dbReference type="AlphaFoldDB" id="A0A8K0H4M1"/>